<dbReference type="SUPFAM" id="SSF56281">
    <property type="entry name" value="Metallo-hydrolase/oxidoreductase"/>
    <property type="match status" value="1"/>
</dbReference>
<dbReference type="InterPro" id="IPR036866">
    <property type="entry name" value="RibonucZ/Hydroxyglut_hydro"/>
</dbReference>
<dbReference type="InterPro" id="IPR001279">
    <property type="entry name" value="Metallo-B-lactamas"/>
</dbReference>
<accession>A0ABY8CAE1</accession>
<dbReference type="PANTHER" id="PTHR11203:SF37">
    <property type="entry name" value="INTEGRATOR COMPLEX SUBUNIT 11"/>
    <property type="match status" value="1"/>
</dbReference>
<dbReference type="CDD" id="cd16295">
    <property type="entry name" value="TTHA0252-CPSF-like_MBL-fold"/>
    <property type="match status" value="1"/>
</dbReference>
<name>A0ABY8CAE1_9GAMM</name>
<proteinExistence type="predicted"/>
<dbReference type="Gene3D" id="3.60.15.10">
    <property type="entry name" value="Ribonuclease Z/Hydroxyacylglutathione hydrolase-like"/>
    <property type="match status" value="1"/>
</dbReference>
<keyword evidence="1" id="KW-0378">Hydrolase</keyword>
<dbReference type="InterPro" id="IPR050698">
    <property type="entry name" value="MBL"/>
</dbReference>
<evidence type="ECO:0000259" key="2">
    <source>
        <dbReference type="SMART" id="SM00849"/>
    </source>
</evidence>
<organism evidence="4 5">
    <name type="scientific">Thiomicrorhabdus lithotrophica</name>
    <dbReference type="NCBI Taxonomy" id="2949997"/>
    <lineage>
        <taxon>Bacteria</taxon>
        <taxon>Pseudomonadati</taxon>
        <taxon>Pseudomonadota</taxon>
        <taxon>Gammaproteobacteria</taxon>
        <taxon>Thiotrichales</taxon>
        <taxon>Piscirickettsiaceae</taxon>
        <taxon>Thiomicrorhabdus</taxon>
    </lineage>
</organism>
<dbReference type="Pfam" id="PF10996">
    <property type="entry name" value="Beta-Casp"/>
    <property type="match status" value="1"/>
</dbReference>
<evidence type="ECO:0000313" key="5">
    <source>
        <dbReference type="Proteomes" id="UP001222275"/>
    </source>
</evidence>
<dbReference type="SMART" id="SM00849">
    <property type="entry name" value="Lactamase_B"/>
    <property type="match status" value="1"/>
</dbReference>
<dbReference type="PANTHER" id="PTHR11203">
    <property type="entry name" value="CLEAVAGE AND POLYADENYLATION SPECIFICITY FACTOR FAMILY MEMBER"/>
    <property type="match status" value="1"/>
</dbReference>
<dbReference type="Pfam" id="PF00753">
    <property type="entry name" value="Lactamase_B"/>
    <property type="match status" value="1"/>
</dbReference>
<gene>
    <name evidence="4" type="ORF">NR989_10790</name>
</gene>
<evidence type="ECO:0000259" key="3">
    <source>
        <dbReference type="SMART" id="SM01027"/>
    </source>
</evidence>
<dbReference type="RefSeq" id="WP_275594745.1">
    <property type="nucleotide sequence ID" value="NZ_CP102381.1"/>
</dbReference>
<feature type="domain" description="Metallo-beta-lactamase" evidence="2">
    <location>
        <begin position="14"/>
        <end position="229"/>
    </location>
</feature>
<keyword evidence="5" id="KW-1185">Reference proteome</keyword>
<protein>
    <submittedName>
        <fullName evidence="4">MBL fold metallo-hydrolase</fullName>
    </submittedName>
</protein>
<sequence length="465" mass="52337">MTLIQSFGAAETVTGSCHLLQIKHGPKILVDCGMFQGHTEHSSRDPFGFNAQDIDILLITHAHLDHVGRIPKLVNEGFDGKIIATRATMELAEVVLLDSAKIAEEDYKTSLKKARRRGEEANVQEPIYTIDDAKSVFDLTIQYAEYNQVINLTPDVQATFRNAGHILGSSTIQVDFAEAGEQKSVVFSGDLGNRIDMVMPAPEKVSHANALYLESTYGDRDHRSLEASIEEFKTIVKQTLDNQGNVIIPSFAIERTQEILVLLKQMYYEEELPNCKIFVDSPMAIKATKIYNQHHHLLNKAAQDLYRRDGSVFDFPNLEYSITGEDSMRINEEESGCIIIAGSGMCNGGRILHHFKHRLWNPRNSVLFVGYQVVGTLGRMLVDGAEEIRIYGEKIKVGANIHMVNGFSAHADQSEMLNWMGDFTTLDKVFLIHGERDKQEIFKQAIEEKLNKTVHIVEYAEEVWV</sequence>
<reference evidence="4 5" key="1">
    <citation type="submission" date="2022-06" db="EMBL/GenBank/DDBJ databases">
        <title>Thiomicrohabdus sp. nov, an obligately chemolithoautotrophic, sulfur-oxidizing bacterium isolated from beach of Guanyin Mountain. Amoy.</title>
        <authorList>
            <person name="Zhu H."/>
        </authorList>
    </citation>
    <scope>NUCLEOTIDE SEQUENCE [LARGE SCALE GENOMIC DNA]</scope>
    <source>
        <strain evidence="4 5">XGS-01</strain>
    </source>
</reference>
<dbReference type="SMART" id="SM01027">
    <property type="entry name" value="Beta-Casp"/>
    <property type="match status" value="1"/>
</dbReference>
<evidence type="ECO:0000256" key="1">
    <source>
        <dbReference type="ARBA" id="ARBA00022801"/>
    </source>
</evidence>
<dbReference type="Proteomes" id="UP001222275">
    <property type="component" value="Chromosome"/>
</dbReference>
<dbReference type="Gene3D" id="3.40.50.10890">
    <property type="match status" value="1"/>
</dbReference>
<dbReference type="InterPro" id="IPR022712">
    <property type="entry name" value="Beta_Casp"/>
</dbReference>
<dbReference type="Pfam" id="PF07521">
    <property type="entry name" value="RMMBL"/>
    <property type="match status" value="1"/>
</dbReference>
<feature type="domain" description="Beta-Casp" evidence="3">
    <location>
        <begin position="256"/>
        <end position="381"/>
    </location>
</feature>
<dbReference type="InterPro" id="IPR011108">
    <property type="entry name" value="RMMBL"/>
</dbReference>
<dbReference type="EMBL" id="CP102381">
    <property type="protein sequence ID" value="WEJ62487.1"/>
    <property type="molecule type" value="Genomic_DNA"/>
</dbReference>
<evidence type="ECO:0000313" key="4">
    <source>
        <dbReference type="EMBL" id="WEJ62487.1"/>
    </source>
</evidence>